<feature type="chain" id="PRO_5020553811" description="Porin" evidence="1">
    <location>
        <begin position="21"/>
        <end position="426"/>
    </location>
</feature>
<dbReference type="EMBL" id="JRPR02000007">
    <property type="protein sequence ID" value="TLD95757.1"/>
    <property type="molecule type" value="Genomic_DNA"/>
</dbReference>
<dbReference type="RefSeq" id="WP_052057869.1">
    <property type="nucleotide sequence ID" value="NZ_JRPR02000007.1"/>
</dbReference>
<reference evidence="2 3" key="1">
    <citation type="journal article" date="2014" name="Genome Announc.">
        <title>Draft genome sequences of eight enterohepatic helicobacter species isolated from both laboratory and wild rodents.</title>
        <authorList>
            <person name="Sheh A."/>
            <person name="Shen Z."/>
            <person name="Fox J.G."/>
        </authorList>
    </citation>
    <scope>NUCLEOTIDE SEQUENCE [LARGE SCALE GENOMIC DNA]</scope>
    <source>
        <strain evidence="2 3">MIT 09-6949</strain>
    </source>
</reference>
<proteinExistence type="predicted"/>
<name>A0A4U8TAP4_9HELI</name>
<keyword evidence="1" id="KW-0732">Signal</keyword>
<evidence type="ECO:0000313" key="2">
    <source>
        <dbReference type="EMBL" id="TLD95757.1"/>
    </source>
</evidence>
<accession>A0A4U8TAP4</accession>
<keyword evidence="3" id="KW-1185">Reference proteome</keyword>
<evidence type="ECO:0000313" key="3">
    <source>
        <dbReference type="Proteomes" id="UP000029733"/>
    </source>
</evidence>
<gene>
    <name evidence="2" type="ORF">LS71_007905</name>
</gene>
<evidence type="ECO:0000256" key="1">
    <source>
        <dbReference type="SAM" id="SignalP"/>
    </source>
</evidence>
<sequence>MKKVYVSLAVATSLAVSMNAAEINPFGHLGAFYHQGLGGMGVLDKNGKEVQAAYANVSARAGIDIGLGSNISIGLGGWGGYPFYSTGFNPSSGDEDLVGESAFPKKGDVSDAYVRYDGTTLSFALGRFDMGEFFLGKAKDSETKSYTGVDWIYGNVQGGALNVQGGVMGLWAYWRNSALGAGQAYNRMGYELSSFDTYQNYKNSTDIGELVGAGLDFDFGVVKLSPFVSYLTDVNTSVDSVKNTNGVDDVLNAGAKAQIELGSGNLKSITTLRAVYGTSNITGKGNSTNGLTFWADEELRFNDIFKFGAGYVSQDENSNLLDFGNRARFYGYRNGMPNMYGTYGSNLGAGYGQSTYYVFGGIEAKRVGLDLLWSGGDYKELSAVGSLKIWERGDKLYFTVGAGYIHNEVPAGKDQNSVLAFGKLGF</sequence>
<dbReference type="Proteomes" id="UP000029733">
    <property type="component" value="Unassembled WGS sequence"/>
</dbReference>
<protein>
    <recommendedName>
        <fullName evidence="4">Porin</fullName>
    </recommendedName>
</protein>
<dbReference type="OrthoDB" id="5327900at2"/>
<feature type="signal peptide" evidence="1">
    <location>
        <begin position="1"/>
        <end position="20"/>
    </location>
</feature>
<organism evidence="2 3">
    <name type="scientific">Helicobacter jaachi</name>
    <dbReference type="NCBI Taxonomy" id="1677920"/>
    <lineage>
        <taxon>Bacteria</taxon>
        <taxon>Pseudomonadati</taxon>
        <taxon>Campylobacterota</taxon>
        <taxon>Epsilonproteobacteria</taxon>
        <taxon>Campylobacterales</taxon>
        <taxon>Helicobacteraceae</taxon>
        <taxon>Helicobacter</taxon>
    </lineage>
</organism>
<evidence type="ECO:0008006" key="4">
    <source>
        <dbReference type="Google" id="ProtNLM"/>
    </source>
</evidence>
<comment type="caution">
    <text evidence="2">The sequence shown here is derived from an EMBL/GenBank/DDBJ whole genome shotgun (WGS) entry which is preliminary data.</text>
</comment>
<dbReference type="AlphaFoldDB" id="A0A4U8TAP4"/>